<evidence type="ECO:0000313" key="1">
    <source>
        <dbReference type="EMBL" id="OGK53226.1"/>
    </source>
</evidence>
<reference evidence="1 2" key="1">
    <citation type="journal article" date="2016" name="Nat. Commun.">
        <title>Thousands of microbial genomes shed light on interconnected biogeochemical processes in an aquifer system.</title>
        <authorList>
            <person name="Anantharaman K."/>
            <person name="Brown C.T."/>
            <person name="Hug L.A."/>
            <person name="Sharon I."/>
            <person name="Castelle C.J."/>
            <person name="Probst A.J."/>
            <person name="Thomas B.C."/>
            <person name="Singh A."/>
            <person name="Wilkins M.J."/>
            <person name="Karaoz U."/>
            <person name="Brodie E.L."/>
            <person name="Williams K.H."/>
            <person name="Hubbard S.S."/>
            <person name="Banfield J.F."/>
        </authorList>
    </citation>
    <scope>NUCLEOTIDE SEQUENCE [LARGE SCALE GENOMIC DNA]</scope>
</reference>
<evidence type="ECO:0008006" key="3">
    <source>
        <dbReference type="Google" id="ProtNLM"/>
    </source>
</evidence>
<evidence type="ECO:0000313" key="2">
    <source>
        <dbReference type="Proteomes" id="UP000178857"/>
    </source>
</evidence>
<dbReference type="AlphaFoldDB" id="A0A1F7JC80"/>
<dbReference type="STRING" id="1802069.A2970_00970"/>
<accession>A0A1F7JC80</accession>
<protein>
    <recommendedName>
        <fullName evidence="3">Resolvase HTH domain-containing protein</fullName>
    </recommendedName>
</protein>
<gene>
    <name evidence="1" type="ORF">A2970_00970</name>
</gene>
<comment type="caution">
    <text evidence="1">The sequence shown here is derived from an EMBL/GenBank/DDBJ whole genome shotgun (WGS) entry which is preliminary data.</text>
</comment>
<organism evidence="1 2">
    <name type="scientific">Candidatus Roizmanbacteria bacterium RIFCSPLOWO2_01_FULL_44_13</name>
    <dbReference type="NCBI Taxonomy" id="1802069"/>
    <lineage>
        <taxon>Bacteria</taxon>
        <taxon>Candidatus Roizmaniibacteriota</taxon>
    </lineage>
</organism>
<sequence>MNKKRLLRKKAVDLRTKGYTYSEIQKKLGIRIAKSKLSYWCNKVILPGWYKSKVDKINKNSLKKARLIALDINKIKREKYLSLLKEKNSHLIKKIDVSQQKLLLSVLYLGEGAKYGRSSTLSLGSSSAFIIKFYLKLLKNCYFIDDSKFRVRIQCRFDQNIRKLEDYWEKVTKIDRKQFYPTYIDKRTQGKPTLKKDYMGVCTIHYFSKEIQIELIFLADAIIKKII</sequence>
<dbReference type="Proteomes" id="UP000178857">
    <property type="component" value="Unassembled WGS sequence"/>
</dbReference>
<proteinExistence type="predicted"/>
<name>A0A1F7JC80_9BACT</name>
<dbReference type="EMBL" id="MGAT01000003">
    <property type="protein sequence ID" value="OGK53226.1"/>
    <property type="molecule type" value="Genomic_DNA"/>
</dbReference>